<evidence type="ECO:0000256" key="3">
    <source>
        <dbReference type="ARBA" id="ARBA00022723"/>
    </source>
</evidence>
<dbReference type="SUPFAM" id="SSF56796">
    <property type="entry name" value="Dehydroquinate synthase-like"/>
    <property type="match status" value="1"/>
</dbReference>
<keyword evidence="10" id="KW-1185">Reference proteome</keyword>
<gene>
    <name evidence="9" type="ORF">ACFSUC_04010</name>
</gene>
<dbReference type="Pfam" id="PF01761">
    <property type="entry name" value="DHQ_synthase"/>
    <property type="match status" value="1"/>
</dbReference>
<keyword evidence="3" id="KW-0479">Metal-binding</keyword>
<dbReference type="CDD" id="cd08197">
    <property type="entry name" value="DOIS"/>
    <property type="match status" value="1"/>
</dbReference>
<evidence type="ECO:0000256" key="2">
    <source>
        <dbReference type="ARBA" id="ARBA00001941"/>
    </source>
</evidence>
<dbReference type="EMBL" id="JBHUMM010000006">
    <property type="protein sequence ID" value="MFD2670774.1"/>
    <property type="molecule type" value="Genomic_DNA"/>
</dbReference>
<comment type="caution">
    <text evidence="9">The sequence shown here is derived from an EMBL/GenBank/DDBJ whole genome shotgun (WGS) entry which is preliminary data.</text>
</comment>
<reference evidence="10" key="1">
    <citation type="journal article" date="2019" name="Int. J. Syst. Evol. Microbiol.">
        <title>The Global Catalogue of Microorganisms (GCM) 10K type strain sequencing project: providing services to taxonomists for standard genome sequencing and annotation.</title>
        <authorList>
            <consortium name="The Broad Institute Genomics Platform"/>
            <consortium name="The Broad Institute Genome Sequencing Center for Infectious Disease"/>
            <person name="Wu L."/>
            <person name="Ma J."/>
        </authorList>
    </citation>
    <scope>NUCLEOTIDE SEQUENCE [LARGE SCALE GENOMIC DNA]</scope>
    <source>
        <strain evidence="10">KCTC 33676</strain>
    </source>
</reference>
<sequence length="379" mass="41777">MLRTITFGSYQYDFIAAENGLEQGVQWLEKLETDRYMLITDNGVPGLIVEQARSALQAAGEVEVLTFACGEKDKNLTTVQQLAENVIELGADRRTVIVALGGGIVGNIAGMVAGLLFRGLPLVHIPTTMMAASDSVLSLKQAVNLSHGKNLIGMYYAPKLVCVHLPFLLSLPEREVRSGQCELVKNLLAICPEEIDRFTGILRPDNQYTMEELLVCIEFCIEAKMSVMRQDPYEKNEALVLEYGHTIGHALELAAGGALTHGDSIAFGMQCAAHIGQDLGLLTKDEVEMHHQLLRQINVQVVPEAGWLRELSRYYGRDNKRGYRKQEPGKTGFILLNGLGRMHQQDGSWMTPIPNEKVEEAILAQTGLQKGMAIRGMST</sequence>
<organism evidence="9 10">
    <name type="scientific">Marinicrinis sediminis</name>
    <dbReference type="NCBI Taxonomy" id="1652465"/>
    <lineage>
        <taxon>Bacteria</taxon>
        <taxon>Bacillati</taxon>
        <taxon>Bacillota</taxon>
        <taxon>Bacilli</taxon>
        <taxon>Bacillales</taxon>
        <taxon>Paenibacillaceae</taxon>
    </lineage>
</organism>
<dbReference type="RefSeq" id="WP_379928201.1">
    <property type="nucleotide sequence ID" value="NZ_JBHUMM010000006.1"/>
</dbReference>
<evidence type="ECO:0000259" key="8">
    <source>
        <dbReference type="Pfam" id="PF24621"/>
    </source>
</evidence>
<proteinExistence type="predicted"/>
<feature type="domain" description="3-dehydroquinate synthase N-terminal" evidence="7">
    <location>
        <begin position="66"/>
        <end position="177"/>
    </location>
</feature>
<evidence type="ECO:0000256" key="6">
    <source>
        <dbReference type="ARBA" id="ARBA00023285"/>
    </source>
</evidence>
<dbReference type="PANTHER" id="PTHR43622">
    <property type="entry name" value="3-DEHYDROQUINATE SYNTHASE"/>
    <property type="match status" value="1"/>
</dbReference>
<evidence type="ECO:0000256" key="1">
    <source>
        <dbReference type="ARBA" id="ARBA00001911"/>
    </source>
</evidence>
<evidence type="ECO:0000313" key="10">
    <source>
        <dbReference type="Proteomes" id="UP001597497"/>
    </source>
</evidence>
<name>A0ABW5R7N5_9BACL</name>
<dbReference type="PANTHER" id="PTHR43622:SF1">
    <property type="entry name" value="3-DEHYDROQUINATE SYNTHASE"/>
    <property type="match status" value="1"/>
</dbReference>
<feature type="domain" description="3-dehydroquinate synthase C-terminal" evidence="8">
    <location>
        <begin position="209"/>
        <end position="320"/>
    </location>
</feature>
<dbReference type="Pfam" id="PF24621">
    <property type="entry name" value="DHQS_C"/>
    <property type="match status" value="1"/>
</dbReference>
<comment type="cofactor">
    <cofactor evidence="1">
        <name>NAD(+)</name>
        <dbReference type="ChEBI" id="CHEBI:57540"/>
    </cofactor>
</comment>
<dbReference type="Gene3D" id="3.40.50.1970">
    <property type="match status" value="1"/>
</dbReference>
<dbReference type="InterPro" id="IPR050071">
    <property type="entry name" value="Dehydroquinate_synthase"/>
</dbReference>
<keyword evidence="6" id="KW-0170">Cobalt</keyword>
<evidence type="ECO:0000259" key="7">
    <source>
        <dbReference type="Pfam" id="PF01761"/>
    </source>
</evidence>
<comment type="cofactor">
    <cofactor evidence="2">
        <name>Co(2+)</name>
        <dbReference type="ChEBI" id="CHEBI:48828"/>
    </cofactor>
</comment>
<dbReference type="InterPro" id="IPR056179">
    <property type="entry name" value="DHQS_C"/>
</dbReference>
<keyword evidence="4" id="KW-0520">NAD</keyword>
<keyword evidence="5" id="KW-0456">Lyase</keyword>
<evidence type="ECO:0000313" key="9">
    <source>
        <dbReference type="EMBL" id="MFD2670774.1"/>
    </source>
</evidence>
<dbReference type="InterPro" id="IPR030960">
    <property type="entry name" value="DHQS/DOIS_N"/>
</dbReference>
<protein>
    <submittedName>
        <fullName evidence="9">2-deoxy-scyllo-inosose synthase</fullName>
    </submittedName>
</protein>
<evidence type="ECO:0000256" key="4">
    <source>
        <dbReference type="ARBA" id="ARBA00023027"/>
    </source>
</evidence>
<dbReference type="InterPro" id="IPR030963">
    <property type="entry name" value="DHQ_synth_fam"/>
</dbReference>
<dbReference type="Proteomes" id="UP001597497">
    <property type="component" value="Unassembled WGS sequence"/>
</dbReference>
<accession>A0ABW5R7N5</accession>
<evidence type="ECO:0000256" key="5">
    <source>
        <dbReference type="ARBA" id="ARBA00023239"/>
    </source>
</evidence>
<dbReference type="Gene3D" id="1.20.1090.10">
    <property type="entry name" value="Dehydroquinate synthase-like - alpha domain"/>
    <property type="match status" value="1"/>
</dbReference>
<dbReference type="PIRSF" id="PIRSF001455">
    <property type="entry name" value="DHQ_synth"/>
    <property type="match status" value="1"/>
</dbReference>